<name>A0A5B8VDX1_9BACT</name>
<gene>
    <name evidence="1" type="ORF">FRZ67_21100</name>
</gene>
<dbReference type="Proteomes" id="UP000321533">
    <property type="component" value="Chromosome"/>
</dbReference>
<dbReference type="AlphaFoldDB" id="A0A5B8VDX1"/>
<accession>A0A5B8VDX1</accession>
<proteinExistence type="predicted"/>
<dbReference type="RefSeq" id="WP_147192550.1">
    <property type="nucleotide sequence ID" value="NZ_CP042435.1"/>
</dbReference>
<evidence type="ECO:0000313" key="2">
    <source>
        <dbReference type="Proteomes" id="UP000321533"/>
    </source>
</evidence>
<dbReference type="KEGG" id="pgin:FRZ67_21100"/>
<evidence type="ECO:0000313" key="1">
    <source>
        <dbReference type="EMBL" id="QEC69674.1"/>
    </source>
</evidence>
<dbReference type="EMBL" id="CP042435">
    <property type="protein sequence ID" value="QEC69674.1"/>
    <property type="molecule type" value="Genomic_DNA"/>
</dbReference>
<sequence>MKPIILVIVGAAMLMPMMRHHNIHYSKELRKSRTRRVQQIELKQDTETDVHTSDFWIDRLP</sequence>
<reference evidence="1 2" key="1">
    <citation type="journal article" date="2016" name="Int. J. Syst. Evol. Microbiol.">
        <title>Panacibacter ginsenosidivorans gen. nov., sp. nov., with ginsenoside converting activity isolated from soil of a ginseng field.</title>
        <authorList>
            <person name="Siddiqi M.Z."/>
            <person name="Muhammad Shafi S."/>
            <person name="Choi K.D."/>
            <person name="Im W.T."/>
        </authorList>
    </citation>
    <scope>NUCLEOTIDE SEQUENCE [LARGE SCALE GENOMIC DNA]</scope>
    <source>
        <strain evidence="1 2">Gsoil1550</strain>
    </source>
</reference>
<keyword evidence="2" id="KW-1185">Reference proteome</keyword>
<protein>
    <submittedName>
        <fullName evidence="1">Uncharacterized protein</fullName>
    </submittedName>
</protein>
<organism evidence="1 2">
    <name type="scientific">Panacibacter ginsenosidivorans</name>
    <dbReference type="NCBI Taxonomy" id="1813871"/>
    <lineage>
        <taxon>Bacteria</taxon>
        <taxon>Pseudomonadati</taxon>
        <taxon>Bacteroidota</taxon>
        <taxon>Chitinophagia</taxon>
        <taxon>Chitinophagales</taxon>
        <taxon>Chitinophagaceae</taxon>
        <taxon>Panacibacter</taxon>
    </lineage>
</organism>